<evidence type="ECO:0000313" key="4">
    <source>
        <dbReference type="Proteomes" id="UP000323565"/>
    </source>
</evidence>
<dbReference type="Proteomes" id="UP000323565">
    <property type="component" value="Chromosome"/>
</dbReference>
<dbReference type="InterPro" id="IPR024775">
    <property type="entry name" value="DinB-like"/>
</dbReference>
<dbReference type="EMBL" id="CP043031">
    <property type="protein sequence ID" value="QEH94582.1"/>
    <property type="molecule type" value="Genomic_DNA"/>
</dbReference>
<feature type="region of interest" description="Disordered" evidence="1">
    <location>
        <begin position="1"/>
        <end position="20"/>
    </location>
</feature>
<name>A0ABX5ZC92_9MICO</name>
<feature type="domain" description="DinB-like" evidence="2">
    <location>
        <begin position="5"/>
        <end position="113"/>
    </location>
</feature>
<protein>
    <submittedName>
        <fullName evidence="3">DinB family protein</fullName>
    </submittedName>
</protein>
<accession>A0ABX5ZC92</accession>
<evidence type="ECO:0000259" key="2">
    <source>
        <dbReference type="Pfam" id="PF12867"/>
    </source>
</evidence>
<evidence type="ECO:0000256" key="1">
    <source>
        <dbReference type="SAM" id="MobiDB-lite"/>
    </source>
</evidence>
<reference evidence="3 4" key="1">
    <citation type="submission" date="2019-08" db="EMBL/GenBank/DDBJ databases">
        <title>Dermacoccus abyssi strain HZAU 226, whole genome Nanopore sequencing project.</title>
        <authorList>
            <person name="Guo A."/>
            <person name="Zhang X."/>
            <person name="Ruan Y."/>
            <person name="Liu W."/>
            <person name="Chen Q."/>
            <person name="Gu L."/>
        </authorList>
    </citation>
    <scope>NUCLEOTIDE SEQUENCE [LARGE SCALE GENOMIC DNA]</scope>
    <source>
        <strain evidence="3 4">HZAU 226</strain>
    </source>
</reference>
<dbReference type="SUPFAM" id="SSF109854">
    <property type="entry name" value="DinB/YfiT-like putative metalloenzymes"/>
    <property type="match status" value="1"/>
</dbReference>
<dbReference type="InterPro" id="IPR034660">
    <property type="entry name" value="DinB/YfiT-like"/>
</dbReference>
<proteinExistence type="predicted"/>
<keyword evidence="4" id="KW-1185">Reference proteome</keyword>
<organism evidence="3 4">
    <name type="scientific">Dermacoccus abyssi</name>
    <dbReference type="NCBI Taxonomy" id="322596"/>
    <lineage>
        <taxon>Bacteria</taxon>
        <taxon>Bacillati</taxon>
        <taxon>Actinomycetota</taxon>
        <taxon>Actinomycetes</taxon>
        <taxon>Micrococcales</taxon>
        <taxon>Dermacoccaceae</taxon>
        <taxon>Dermacoccus</taxon>
    </lineage>
</organism>
<dbReference type="Pfam" id="PF12867">
    <property type="entry name" value="DinB_2"/>
    <property type="match status" value="1"/>
</dbReference>
<sequence length="114" mass="12520">MGRVEGSWRQATDRASALPEGAVDVSVEGEWCFSQTLRHLVFATGAWLSRGIKGAEEPFHPLGQPRAGWEDDGVDLTFFASTPPPYEEMPAVRSERLAQVREFLASVDDAGLDE</sequence>
<evidence type="ECO:0000313" key="3">
    <source>
        <dbReference type="EMBL" id="QEH94582.1"/>
    </source>
</evidence>
<gene>
    <name evidence="3" type="ORF">FV141_03530</name>
</gene>